<sequence>MGVEQHVFADQNPIVIGSKPMSCQCKETGPNFSTKGEDTWEGNNALYR</sequence>
<evidence type="ECO:0000313" key="3">
    <source>
        <dbReference type="Proteomes" id="UP000295601"/>
    </source>
</evidence>
<evidence type="ECO:0000313" key="2">
    <source>
        <dbReference type="EMBL" id="TDP95358.1"/>
    </source>
</evidence>
<keyword evidence="3" id="KW-1185">Reference proteome</keyword>
<protein>
    <submittedName>
        <fullName evidence="2">Uncharacterized protein</fullName>
    </submittedName>
</protein>
<proteinExistence type="predicted"/>
<comment type="caution">
    <text evidence="2">The sequence shown here is derived from an EMBL/GenBank/DDBJ whole genome shotgun (WGS) entry which is preliminary data.</text>
</comment>
<evidence type="ECO:0000256" key="1">
    <source>
        <dbReference type="SAM" id="MobiDB-lite"/>
    </source>
</evidence>
<dbReference type="AlphaFoldDB" id="A0A4V3CYT6"/>
<feature type="region of interest" description="Disordered" evidence="1">
    <location>
        <begin position="29"/>
        <end position="48"/>
    </location>
</feature>
<name>A0A4V3CYT6_9MICO</name>
<reference evidence="2 3" key="1">
    <citation type="submission" date="2019-03" db="EMBL/GenBank/DDBJ databases">
        <title>Genomic analyses of the natural microbiome of Caenorhabditis elegans.</title>
        <authorList>
            <person name="Samuel B."/>
        </authorList>
    </citation>
    <scope>NUCLEOTIDE SEQUENCE [LARGE SCALE GENOMIC DNA]</scope>
    <source>
        <strain evidence="2 3">JUb18</strain>
    </source>
</reference>
<dbReference type="EMBL" id="SNYA01000001">
    <property type="protein sequence ID" value="TDP95358.1"/>
    <property type="molecule type" value="Genomic_DNA"/>
</dbReference>
<accession>A0A4V3CYT6</accession>
<dbReference type="Proteomes" id="UP000295601">
    <property type="component" value="Unassembled WGS sequence"/>
</dbReference>
<organism evidence="2 3">
    <name type="scientific">Leucobacter luti</name>
    <dbReference type="NCBI Taxonomy" id="340320"/>
    <lineage>
        <taxon>Bacteria</taxon>
        <taxon>Bacillati</taxon>
        <taxon>Actinomycetota</taxon>
        <taxon>Actinomycetes</taxon>
        <taxon>Micrococcales</taxon>
        <taxon>Microbacteriaceae</taxon>
        <taxon>Leucobacter</taxon>
    </lineage>
</organism>
<gene>
    <name evidence="2" type="ORF">EDF62_0039</name>
</gene>